<dbReference type="KEGG" id="fpr:FP2_31620"/>
<organism evidence="1 2">
    <name type="scientific">Faecalibacterium prausnitzii L2-6</name>
    <dbReference type="NCBI Taxonomy" id="718252"/>
    <lineage>
        <taxon>Bacteria</taxon>
        <taxon>Bacillati</taxon>
        <taxon>Bacillota</taxon>
        <taxon>Clostridia</taxon>
        <taxon>Eubacteriales</taxon>
        <taxon>Oscillospiraceae</taxon>
        <taxon>Faecalibacterium</taxon>
    </lineage>
</organism>
<dbReference type="GO" id="GO:0016740">
    <property type="term" value="F:transferase activity"/>
    <property type="evidence" value="ECO:0007669"/>
    <property type="project" value="UniProtKB-KW"/>
</dbReference>
<proteinExistence type="predicted"/>
<evidence type="ECO:0000313" key="1">
    <source>
        <dbReference type="EMBL" id="CBL00401.1"/>
    </source>
</evidence>
<dbReference type="HOGENOM" id="CLU_051638_5_0_9"/>
<name>D4K2A2_9FIRM</name>
<dbReference type="InterPro" id="IPR050179">
    <property type="entry name" value="Trans_hexapeptide_repeat"/>
</dbReference>
<dbReference type="STRING" id="718252.FP2_31620"/>
<keyword evidence="1" id="KW-0808">Transferase</keyword>
<gene>
    <name evidence="1" type="ORF">FP2_31620</name>
</gene>
<dbReference type="Gene3D" id="2.160.10.10">
    <property type="entry name" value="Hexapeptide repeat proteins"/>
    <property type="match status" value="1"/>
</dbReference>
<dbReference type="AlphaFoldDB" id="D4K2A2"/>
<dbReference type="PANTHER" id="PTHR43300:SF11">
    <property type="entry name" value="ACETYLTRANSFERASE RV3034C-RELATED"/>
    <property type="match status" value="1"/>
</dbReference>
<dbReference type="SUPFAM" id="SSF51161">
    <property type="entry name" value="Trimeric LpxA-like enzymes"/>
    <property type="match status" value="1"/>
</dbReference>
<dbReference type="PANTHER" id="PTHR43300">
    <property type="entry name" value="ACETYLTRANSFERASE"/>
    <property type="match status" value="1"/>
</dbReference>
<dbReference type="PATRIC" id="fig|718252.3.peg.1364"/>
<dbReference type="RefSeq" id="WP_015566006.1">
    <property type="nucleotide sequence ID" value="NC_021042.1"/>
</dbReference>
<accession>D4K2A2</accession>
<dbReference type="InterPro" id="IPR011004">
    <property type="entry name" value="Trimer_LpxA-like_sf"/>
</dbReference>
<evidence type="ECO:0000313" key="2">
    <source>
        <dbReference type="Proteomes" id="UP000008804"/>
    </source>
</evidence>
<protein>
    <submittedName>
        <fullName evidence="1">Acetyltransferase (Isoleucine patch superfamily)</fullName>
    </submittedName>
</protein>
<dbReference type="Proteomes" id="UP000008804">
    <property type="component" value="Chromosome"/>
</dbReference>
<sequence>MSIREGAKSLLRETANFAQWLRFNLSNSIEIGRNAKVRGAKIAENVRIGAQCNIQGGKVDCYSYMGNYCELPQVEIGKFCSIATHVTLAAGNHPMSYVSTSPYTYSTIRNSFTKKQLYTQEFFYTDETHKYLCKIGNDVWIGTGATLVCGSKALNIGNGAVIAAGSVVTKDVPPYAVVAGCPAKILRYRFSDETISEMEKEKWWDKSEEWIRESIETFSDPSRLFAREDG</sequence>
<reference evidence="1 2" key="2">
    <citation type="submission" date="2010-03" db="EMBL/GenBank/DDBJ databases">
        <authorList>
            <person name="Pajon A."/>
        </authorList>
    </citation>
    <scope>NUCLEOTIDE SEQUENCE [LARGE SCALE GENOMIC DNA]</scope>
    <source>
        <strain evidence="2">L2-6</strain>
    </source>
</reference>
<keyword evidence="2" id="KW-1185">Reference proteome</keyword>
<dbReference type="EMBL" id="FP929045">
    <property type="protein sequence ID" value="CBL00401.1"/>
    <property type="molecule type" value="Genomic_DNA"/>
</dbReference>
<dbReference type="eggNOG" id="COG0110">
    <property type="taxonomic scope" value="Bacteria"/>
</dbReference>
<reference evidence="1 2" key="1">
    <citation type="submission" date="2010-03" db="EMBL/GenBank/DDBJ databases">
        <title>The genome sequence of Faecalibacterium prausnitzii L2/6.</title>
        <authorList>
            <consortium name="metaHIT consortium -- http://www.metahit.eu/"/>
            <person name="Pajon A."/>
            <person name="Turner K."/>
            <person name="Parkhill J."/>
            <person name="Duncan S."/>
            <person name="Flint H."/>
        </authorList>
    </citation>
    <scope>NUCLEOTIDE SEQUENCE [LARGE SCALE GENOMIC DNA]</scope>
    <source>
        <strain evidence="2">L2-6</strain>
    </source>
</reference>
<dbReference type="BioCyc" id="FPRA718252:G1375-2730-MONOMER"/>
<dbReference type="CDD" id="cd03349">
    <property type="entry name" value="LbH_XAT"/>
    <property type="match status" value="1"/>
</dbReference>